<gene>
    <name evidence="3" type="ORF">BO86DRAFT_350848</name>
</gene>
<name>A0A8T8WJ57_ASPJA</name>
<feature type="compositionally biased region" description="Polar residues" evidence="1">
    <location>
        <begin position="151"/>
        <end position="181"/>
    </location>
</feature>
<feature type="compositionally biased region" description="Polar residues" evidence="1">
    <location>
        <begin position="191"/>
        <end position="201"/>
    </location>
</feature>
<dbReference type="EMBL" id="KZ824919">
    <property type="protein sequence ID" value="RAH75744.1"/>
    <property type="molecule type" value="Genomic_DNA"/>
</dbReference>
<dbReference type="Proteomes" id="UP000249497">
    <property type="component" value="Unassembled WGS sequence"/>
</dbReference>
<feature type="compositionally biased region" description="Polar residues" evidence="1">
    <location>
        <begin position="132"/>
        <end position="144"/>
    </location>
</feature>
<proteinExistence type="predicted"/>
<dbReference type="RefSeq" id="XP_025521638.1">
    <property type="nucleotide sequence ID" value="XM_025669399.1"/>
</dbReference>
<evidence type="ECO:0000256" key="1">
    <source>
        <dbReference type="SAM" id="MobiDB-lite"/>
    </source>
</evidence>
<evidence type="ECO:0000313" key="4">
    <source>
        <dbReference type="Proteomes" id="UP000249497"/>
    </source>
</evidence>
<feature type="compositionally biased region" description="Polar residues" evidence="1">
    <location>
        <begin position="248"/>
        <end position="259"/>
    </location>
</feature>
<protein>
    <recommendedName>
        <fullName evidence="2">DUF4045 domain-containing protein</fullName>
    </recommendedName>
</protein>
<feature type="compositionally biased region" description="Low complexity" evidence="1">
    <location>
        <begin position="101"/>
        <end position="118"/>
    </location>
</feature>
<feature type="compositionally biased region" description="Basic and acidic residues" evidence="1">
    <location>
        <begin position="224"/>
        <end position="247"/>
    </location>
</feature>
<evidence type="ECO:0000259" key="2">
    <source>
        <dbReference type="Pfam" id="PF13254"/>
    </source>
</evidence>
<dbReference type="AlphaFoldDB" id="A0A8T8WJ57"/>
<sequence length="335" mass="37067">MAPTTDIDSSEDVNDFLLRIRELGEKRDKEDEERTKKLEEEILQGRKERQARRADSPVLDAARLSISSTLSHRAIEPPEQFGPSLYTLSRDSDSRPESIGDDTSTTTDGGRRGSTLTGVDGELPSKPFSPLRSRTGTLSWQQRPTSRDSNRQFFSSSPSRWRALSTASTDEQNANRNSFAASPTFKDISWARQTEGSVSPTRSKHMEDERPRTPVSEASFQPQEAEKESTPEPKKEIDHLESVEGRSRSPSRASSTFAESTLGHRYSSVSSVSTATGLGSPLPLTSAQKLEPRKPEEVLEDQMSVPPSPRRLSPERSTSPTKGLGGFVQSAMMKR</sequence>
<keyword evidence="4" id="KW-1185">Reference proteome</keyword>
<feature type="non-terminal residue" evidence="3">
    <location>
        <position position="1"/>
    </location>
</feature>
<dbReference type="GeneID" id="37173091"/>
<feature type="domain" description="DUF4045" evidence="2">
    <location>
        <begin position="10"/>
        <end position="335"/>
    </location>
</feature>
<feature type="compositionally biased region" description="Polar residues" evidence="1">
    <location>
        <begin position="267"/>
        <end position="288"/>
    </location>
</feature>
<dbReference type="InterPro" id="IPR025118">
    <property type="entry name" value="DUF4045"/>
</dbReference>
<dbReference type="OrthoDB" id="6375767at2759"/>
<reference evidence="3 4" key="1">
    <citation type="submission" date="2018-02" db="EMBL/GenBank/DDBJ databases">
        <title>The genomes of Aspergillus section Nigri reveals drivers in fungal speciation.</title>
        <authorList>
            <consortium name="DOE Joint Genome Institute"/>
            <person name="Vesth T.C."/>
            <person name="Nybo J."/>
            <person name="Theobald S."/>
            <person name="Brandl J."/>
            <person name="Frisvad J.C."/>
            <person name="Nielsen K.F."/>
            <person name="Lyhne E.K."/>
            <person name="Kogle M.E."/>
            <person name="Kuo A."/>
            <person name="Riley R."/>
            <person name="Clum A."/>
            <person name="Nolan M."/>
            <person name="Lipzen A."/>
            <person name="Salamov A."/>
            <person name="Henrissat B."/>
            <person name="Wiebenga A."/>
            <person name="De vries R.P."/>
            <person name="Grigoriev I.V."/>
            <person name="Mortensen U.H."/>
            <person name="Andersen M.R."/>
            <person name="Baker S.E."/>
        </authorList>
    </citation>
    <scope>NUCLEOTIDE SEQUENCE [LARGE SCALE GENOMIC DNA]</scope>
    <source>
        <strain evidence="3 4">CBS 114.51</strain>
    </source>
</reference>
<organism evidence="3 4">
    <name type="scientific">Aspergillus japonicus CBS 114.51</name>
    <dbReference type="NCBI Taxonomy" id="1448312"/>
    <lineage>
        <taxon>Eukaryota</taxon>
        <taxon>Fungi</taxon>
        <taxon>Dikarya</taxon>
        <taxon>Ascomycota</taxon>
        <taxon>Pezizomycotina</taxon>
        <taxon>Eurotiomycetes</taxon>
        <taxon>Eurotiomycetidae</taxon>
        <taxon>Eurotiales</taxon>
        <taxon>Aspergillaceae</taxon>
        <taxon>Aspergillus</taxon>
        <taxon>Aspergillus subgen. Circumdati</taxon>
    </lineage>
</organism>
<dbReference type="Pfam" id="PF13254">
    <property type="entry name" value="DUF4045"/>
    <property type="match status" value="1"/>
</dbReference>
<feature type="non-terminal residue" evidence="3">
    <location>
        <position position="335"/>
    </location>
</feature>
<evidence type="ECO:0000313" key="3">
    <source>
        <dbReference type="EMBL" id="RAH75744.1"/>
    </source>
</evidence>
<feature type="region of interest" description="Disordered" evidence="1">
    <location>
        <begin position="68"/>
        <end position="335"/>
    </location>
</feature>
<accession>A0A8T8WJ57</accession>